<sequence length="35" mass="3662">MALKDGMMHWIVTLGGSSNIELVHFSADGVIACAS</sequence>
<protein>
    <submittedName>
        <fullName evidence="1">Uncharacterized protein</fullName>
    </submittedName>
</protein>
<proteinExistence type="predicted"/>
<accession>A0A0A9DYS7</accession>
<dbReference type="EMBL" id="GBRH01204206">
    <property type="protein sequence ID" value="JAD93689.1"/>
    <property type="molecule type" value="Transcribed_RNA"/>
</dbReference>
<reference evidence="1" key="1">
    <citation type="submission" date="2014-09" db="EMBL/GenBank/DDBJ databases">
        <authorList>
            <person name="Magalhaes I.L.F."/>
            <person name="Oliveira U."/>
            <person name="Santos F.R."/>
            <person name="Vidigal T.H.D.A."/>
            <person name="Brescovit A.D."/>
            <person name="Santos A.J."/>
        </authorList>
    </citation>
    <scope>NUCLEOTIDE SEQUENCE</scope>
    <source>
        <tissue evidence="1">Shoot tissue taken approximately 20 cm above the soil surface</tissue>
    </source>
</reference>
<dbReference type="AlphaFoldDB" id="A0A0A9DYS7"/>
<name>A0A0A9DYS7_ARUDO</name>
<organism evidence="1">
    <name type="scientific">Arundo donax</name>
    <name type="common">Giant reed</name>
    <name type="synonym">Donax arundinaceus</name>
    <dbReference type="NCBI Taxonomy" id="35708"/>
    <lineage>
        <taxon>Eukaryota</taxon>
        <taxon>Viridiplantae</taxon>
        <taxon>Streptophyta</taxon>
        <taxon>Embryophyta</taxon>
        <taxon>Tracheophyta</taxon>
        <taxon>Spermatophyta</taxon>
        <taxon>Magnoliopsida</taxon>
        <taxon>Liliopsida</taxon>
        <taxon>Poales</taxon>
        <taxon>Poaceae</taxon>
        <taxon>PACMAD clade</taxon>
        <taxon>Arundinoideae</taxon>
        <taxon>Arundineae</taxon>
        <taxon>Arundo</taxon>
    </lineage>
</organism>
<reference evidence="1" key="2">
    <citation type="journal article" date="2015" name="Data Brief">
        <title>Shoot transcriptome of the giant reed, Arundo donax.</title>
        <authorList>
            <person name="Barrero R.A."/>
            <person name="Guerrero F.D."/>
            <person name="Moolhuijzen P."/>
            <person name="Goolsby J.A."/>
            <person name="Tidwell J."/>
            <person name="Bellgard S.E."/>
            <person name="Bellgard M.I."/>
        </authorList>
    </citation>
    <scope>NUCLEOTIDE SEQUENCE</scope>
    <source>
        <tissue evidence="1">Shoot tissue taken approximately 20 cm above the soil surface</tissue>
    </source>
</reference>
<evidence type="ECO:0000313" key="1">
    <source>
        <dbReference type="EMBL" id="JAD93689.1"/>
    </source>
</evidence>